<sequence length="278" mass="31387">MDKFKLELFFQILGIGATSGLVFENDSLFLISDSSSFLYEYNFKTEKLDKIELFENSLESITKKDKPDFESITKIGDSILLLGSGSTEKRMISSSYHTKTKKSITTDLTKLFEKISESTRVDKENLNVEGVLKFENKWFLFQRGNGLASQNGIFVLSDSLENPSKIDFIPIILPKEKGVHATFTDAVLVEDQIYFLAAAEDSNSTYEDGVVLGSWIGTLHPSTFELLSIEKITNSNKFEGLTVYKNSKNEITFLLCEDNDSEILKADIYKLTIKKTTH</sequence>
<gene>
    <name evidence="1" type="ORF">M0M57_01605</name>
</gene>
<evidence type="ECO:0000313" key="2">
    <source>
        <dbReference type="Proteomes" id="UP000830583"/>
    </source>
</evidence>
<organism evidence="1 2">
    <name type="scientific">Flavobacterium azooxidireducens</name>
    <dbReference type="NCBI Taxonomy" id="1871076"/>
    <lineage>
        <taxon>Bacteria</taxon>
        <taxon>Pseudomonadati</taxon>
        <taxon>Bacteroidota</taxon>
        <taxon>Flavobacteriia</taxon>
        <taxon>Flavobacteriales</taxon>
        <taxon>Flavobacteriaceae</taxon>
        <taxon>Flavobacterium</taxon>
    </lineage>
</organism>
<name>A0ABY4KFH0_9FLAO</name>
<protein>
    <submittedName>
        <fullName evidence="1">Uncharacterized protein</fullName>
    </submittedName>
</protein>
<proteinExistence type="predicted"/>
<dbReference type="RefSeq" id="WP_248434766.1">
    <property type="nucleotide sequence ID" value="NZ_CP096205.1"/>
</dbReference>
<dbReference type="Pfam" id="PF22000">
    <property type="entry name" value="DUF6929"/>
    <property type="match status" value="1"/>
</dbReference>
<dbReference type="Proteomes" id="UP000830583">
    <property type="component" value="Chromosome"/>
</dbReference>
<reference evidence="1" key="1">
    <citation type="submission" date="2022-04" db="EMBL/GenBank/DDBJ databases">
        <title>Consumption of N2O by Flavobacterium azooxidireducens sp. nov. isolated from Decomposing Leaf Litter of Phragmites australis (Cav.).</title>
        <authorList>
            <person name="Behrendt U."/>
            <person name="Spanner T."/>
            <person name="Augustin J."/>
            <person name="Horn M.A."/>
            <person name="Kolb S."/>
            <person name="Ulrich A."/>
        </authorList>
    </citation>
    <scope>NUCLEOTIDE SEQUENCE</scope>
    <source>
        <strain evidence="1">IGB 4-14</strain>
    </source>
</reference>
<keyword evidence="2" id="KW-1185">Reference proteome</keyword>
<evidence type="ECO:0000313" key="1">
    <source>
        <dbReference type="EMBL" id="UPQ79546.1"/>
    </source>
</evidence>
<accession>A0ABY4KFH0</accession>
<dbReference type="EMBL" id="CP096205">
    <property type="protein sequence ID" value="UPQ79546.1"/>
    <property type="molecule type" value="Genomic_DNA"/>
</dbReference>
<dbReference type="InterPro" id="IPR053851">
    <property type="entry name" value="DUF6929"/>
</dbReference>